<dbReference type="InterPro" id="IPR040911">
    <property type="entry name" value="Exostosin_GT47"/>
</dbReference>
<comment type="caution">
    <text evidence="4">The sequence shown here is derived from an EMBL/GenBank/DDBJ whole genome shotgun (WGS) entry which is preliminary data.</text>
</comment>
<dbReference type="InterPro" id="IPR006342">
    <property type="entry name" value="FkbM_mtfrase"/>
</dbReference>
<organism evidence="4 6">
    <name type="scientific">Perkinsus olseni</name>
    <name type="common">Perkinsus atlanticus</name>
    <dbReference type="NCBI Taxonomy" id="32597"/>
    <lineage>
        <taxon>Eukaryota</taxon>
        <taxon>Sar</taxon>
        <taxon>Alveolata</taxon>
        <taxon>Perkinsozoa</taxon>
        <taxon>Perkinsea</taxon>
        <taxon>Perkinsida</taxon>
        <taxon>Perkinsidae</taxon>
        <taxon>Perkinsus</taxon>
    </lineage>
</organism>
<evidence type="ECO:0008006" key="8">
    <source>
        <dbReference type="Google" id="ProtNLM"/>
    </source>
</evidence>
<evidence type="ECO:0000313" key="5">
    <source>
        <dbReference type="EMBL" id="KAF4662952.1"/>
    </source>
</evidence>
<evidence type="ECO:0000259" key="2">
    <source>
        <dbReference type="Pfam" id="PF03016"/>
    </source>
</evidence>
<dbReference type="GO" id="GO:0016757">
    <property type="term" value="F:glycosyltransferase activity"/>
    <property type="evidence" value="ECO:0007669"/>
    <property type="project" value="InterPro"/>
</dbReference>
<dbReference type="InterPro" id="IPR029063">
    <property type="entry name" value="SAM-dependent_MTases_sf"/>
</dbReference>
<dbReference type="SUPFAM" id="SSF53335">
    <property type="entry name" value="S-adenosyl-L-methionine-dependent methyltransferases"/>
    <property type="match status" value="1"/>
</dbReference>
<dbReference type="InterPro" id="IPR004263">
    <property type="entry name" value="Exostosin"/>
</dbReference>
<dbReference type="OrthoDB" id="1924787at2759"/>
<evidence type="ECO:0000313" key="7">
    <source>
        <dbReference type="Proteomes" id="UP000572268"/>
    </source>
</evidence>
<feature type="domain" description="Exostosin GT47" evidence="2">
    <location>
        <begin position="65"/>
        <end position="366"/>
    </location>
</feature>
<dbReference type="Proteomes" id="UP000570595">
    <property type="component" value="Unassembled WGS sequence"/>
</dbReference>
<evidence type="ECO:0000256" key="1">
    <source>
        <dbReference type="ARBA" id="ARBA00010271"/>
    </source>
</evidence>
<dbReference type="Pfam" id="PF03016">
    <property type="entry name" value="Exostosin_GT47"/>
    <property type="match status" value="1"/>
</dbReference>
<comment type="similarity">
    <text evidence="1">Belongs to the glycosyltransferase 47 family.</text>
</comment>
<dbReference type="EMBL" id="JABANN010000304">
    <property type="protein sequence ID" value="KAF4662952.1"/>
    <property type="molecule type" value="Genomic_DNA"/>
</dbReference>
<proteinExistence type="inferred from homology"/>
<name>A0A7J6LH43_PEROL</name>
<feature type="domain" description="Methyltransferase FkbM" evidence="3">
    <location>
        <begin position="538"/>
        <end position="696"/>
    </location>
</feature>
<evidence type="ECO:0000313" key="4">
    <source>
        <dbReference type="EMBL" id="KAF4658617.1"/>
    </source>
</evidence>
<protein>
    <recommendedName>
        <fullName evidence="8">Exostosin GT47 domain-containing protein</fullName>
    </recommendedName>
</protein>
<evidence type="ECO:0000259" key="3">
    <source>
        <dbReference type="Pfam" id="PF05050"/>
    </source>
</evidence>
<dbReference type="Pfam" id="PF05050">
    <property type="entry name" value="Methyltransf_21"/>
    <property type="match status" value="1"/>
</dbReference>
<sequence>MKGLSSILAVTHLLGSVSEPKLGGLHRPADGDGLVNTIAAGTIRNAFYVLKPPDPFQDVPGLKVWRDCEYFGFQYSMEWYFMETLAMNRQFSVDDPHTADYVLLGQCVSFVYFWLRESRNLDHWPAIKEAERSYLIPLIQWAHSTPLHRRFNGSNFIIVFSMDLGRQDFSDANHLLQNWSVGSLTGSPQWLDLNAGKLDFLSLRNESDECYLADAVVVTKDRDTKPQDFVIGIPSRFNPDPRASETGRPYLLYFAGSPNSCARRRVLAHFDPESGGVNRSDILVTTRIRGDREYRQRLWATKYCLVMCGSSHTNNVRLYDVVLHGCIPVIISDDFEPPLPDWLPWNDIALFLRPTMIPDLEAILRSNPEERRLAMHARLVKHHFSAMRSFEWRGGMFWMAMLSGAAQRIARQLSSHPRKQRINSYTSASAERFARTVGRWLDPTINETLVSARSLTGVSLSSSGFGCADAETLLPALRLLVKRRASAFSLPLVLIDGGANIGKSSSAFMETFGDVAYRRVVDRAGETILPCIVCPKELAGWNTLLISVEPHSGNFKYLQDTAREGRWDLEGWVGVRAALSDRDGEGLFQRNADLDVDEVGVLLEDRSEASDYQNVDIVQTLTLESIYRNEVSFRVPNAEVFLIKLDIEGQEPRVLQAARFMLMTPGRVKFIVFEYSRNTWRTSIGDTISFMWSVGYMCFLITEPTLWPIGGPYWNDVYQSPIWSNILCGRLADPDLAELYNLYNDKHEATFAQFVKDIVDL</sequence>
<dbReference type="Gene3D" id="3.40.50.150">
    <property type="entry name" value="Vaccinia Virus protein VP39"/>
    <property type="match status" value="1"/>
</dbReference>
<dbReference type="EMBL" id="JABAHT010000303">
    <property type="protein sequence ID" value="KAF4658617.1"/>
    <property type="molecule type" value="Genomic_DNA"/>
</dbReference>
<evidence type="ECO:0000313" key="6">
    <source>
        <dbReference type="Proteomes" id="UP000570595"/>
    </source>
</evidence>
<gene>
    <name evidence="5" type="ORF">FOL46_005069</name>
    <name evidence="4" type="ORF">FOZ61_005505</name>
</gene>
<accession>A0A7J6LH43</accession>
<dbReference type="Proteomes" id="UP000572268">
    <property type="component" value="Unassembled WGS sequence"/>
</dbReference>
<reference evidence="6 7" key="1">
    <citation type="submission" date="2020-04" db="EMBL/GenBank/DDBJ databases">
        <title>Perkinsus olseni comparative genomics.</title>
        <authorList>
            <person name="Bogema D.R."/>
        </authorList>
    </citation>
    <scope>NUCLEOTIDE SEQUENCE [LARGE SCALE GENOMIC DNA]</scope>
    <source>
        <strain evidence="4">ATCC PRA-179</strain>
        <strain evidence="5">ATCC PRA-31</strain>
    </source>
</reference>
<dbReference type="AlphaFoldDB" id="A0A7J6LH43"/>
<dbReference type="PANTHER" id="PTHR11062:SF281">
    <property type="entry name" value="EXOSTOSIN-LIKE 2"/>
    <property type="match status" value="1"/>
</dbReference>
<dbReference type="PANTHER" id="PTHR11062">
    <property type="entry name" value="EXOSTOSIN HEPARAN SULFATE GLYCOSYLTRANSFERASE -RELATED"/>
    <property type="match status" value="1"/>
</dbReference>